<evidence type="ECO:0000256" key="1">
    <source>
        <dbReference type="SAM" id="MobiDB-lite"/>
    </source>
</evidence>
<dbReference type="Gene3D" id="3.40.50.450">
    <property type="match status" value="1"/>
</dbReference>
<reference evidence="2" key="1">
    <citation type="submission" date="2024-06" db="EMBL/GenBank/DDBJ databases">
        <title>The genome sequences of Kitasatospora sp. strain HUAS MG31.</title>
        <authorList>
            <person name="Mo P."/>
        </authorList>
    </citation>
    <scope>NUCLEOTIDE SEQUENCE</scope>
    <source>
        <strain evidence="2">HUAS MG31</strain>
    </source>
</reference>
<protein>
    <submittedName>
        <fullName evidence="2">Uncharacterized protein</fullName>
    </submittedName>
</protein>
<dbReference type="KEGG" id="kcm:ABWK59_09545"/>
<dbReference type="AlphaFoldDB" id="A0AAU8JV05"/>
<feature type="region of interest" description="Disordered" evidence="1">
    <location>
        <begin position="152"/>
        <end position="174"/>
    </location>
</feature>
<evidence type="ECO:0000313" key="2">
    <source>
        <dbReference type="EMBL" id="XCM79153.1"/>
    </source>
</evidence>
<name>A0AAU8JV05_9ACTN</name>
<accession>A0AAU8JV05</accession>
<sequence>MRVGIIGHQGLSDLTEMLVRGEIWRLVTGYGAYDLVGVGCLAEGPETWFARSVLDHGGKVEVIVSAAAGRLGAFSGPGCGRTRQRLLNEANAVHRLAPAEVGGLGDDTCRALVGMIDELIAVWDGRPGSEPARVVEAARRAGLFVQVVWPEGCESPEPPAGAGEDPGPATPPRK</sequence>
<dbReference type="EMBL" id="CP159872">
    <property type="protein sequence ID" value="XCM79153.1"/>
    <property type="molecule type" value="Genomic_DNA"/>
</dbReference>
<proteinExistence type="predicted"/>
<gene>
    <name evidence="2" type="ORF">ABWK59_09545</name>
</gene>
<feature type="compositionally biased region" description="Low complexity" evidence="1">
    <location>
        <begin position="152"/>
        <end position="167"/>
    </location>
</feature>
<dbReference type="RefSeq" id="WP_354639580.1">
    <property type="nucleotide sequence ID" value="NZ_CP159872.1"/>
</dbReference>
<organism evidence="2">
    <name type="scientific">Kitasatospora camelliae</name>
    <dbReference type="NCBI Taxonomy" id="3156397"/>
    <lineage>
        <taxon>Bacteria</taxon>
        <taxon>Bacillati</taxon>
        <taxon>Actinomycetota</taxon>
        <taxon>Actinomycetes</taxon>
        <taxon>Kitasatosporales</taxon>
        <taxon>Streptomycetaceae</taxon>
        <taxon>Kitasatospora</taxon>
    </lineage>
</organism>